<evidence type="ECO:0000313" key="3">
    <source>
        <dbReference type="EMBL" id="ATB34353.1"/>
    </source>
</evidence>
<dbReference type="PANTHER" id="PTHR28208:SF3">
    <property type="entry name" value="PHOSPHATIDATE PHOSPHATASE APP1"/>
    <property type="match status" value="1"/>
</dbReference>
<proteinExistence type="predicted"/>
<dbReference type="GO" id="GO:0008195">
    <property type="term" value="F:phosphatidate phosphatase activity"/>
    <property type="evidence" value="ECO:0007669"/>
    <property type="project" value="InterPro"/>
</dbReference>
<dbReference type="AlphaFoldDB" id="A0A250ISW8"/>
<accession>A0A250ISW8</accession>
<reference evidence="3 4" key="1">
    <citation type="submission" date="2017-06" db="EMBL/GenBank/DDBJ databases">
        <authorList>
            <person name="Kim H.J."/>
            <person name="Triplett B.A."/>
        </authorList>
    </citation>
    <scope>NUCLEOTIDE SEQUENCE [LARGE SCALE GENOMIC DNA]</scope>
    <source>
        <strain evidence="3 4">DSM 14713</strain>
    </source>
</reference>
<keyword evidence="4" id="KW-1185">Reference proteome</keyword>
<dbReference type="InterPro" id="IPR019236">
    <property type="entry name" value="APP1_cat"/>
</dbReference>
<protein>
    <recommendedName>
        <fullName evidence="2">Phosphatidate phosphatase APP1 catalytic domain-containing protein</fullName>
    </recommendedName>
</protein>
<feature type="chain" id="PRO_5012761254" description="Phosphatidate phosphatase APP1 catalytic domain-containing protein" evidence="1">
    <location>
        <begin position="36"/>
        <end position="344"/>
    </location>
</feature>
<dbReference type="Proteomes" id="UP000217289">
    <property type="component" value="Chromosome"/>
</dbReference>
<organism evidence="3 4">
    <name type="scientific">Melittangium boletus DSM 14713</name>
    <dbReference type="NCBI Taxonomy" id="1294270"/>
    <lineage>
        <taxon>Bacteria</taxon>
        <taxon>Pseudomonadati</taxon>
        <taxon>Myxococcota</taxon>
        <taxon>Myxococcia</taxon>
        <taxon>Myxococcales</taxon>
        <taxon>Cystobacterineae</taxon>
        <taxon>Archangiaceae</taxon>
        <taxon>Melittangium</taxon>
    </lineage>
</organism>
<dbReference type="PANTHER" id="PTHR28208">
    <property type="entry name" value="PHOSPHATIDATE PHOSPHATASE APP1"/>
    <property type="match status" value="1"/>
</dbReference>
<feature type="domain" description="Phosphatidate phosphatase APP1 catalytic" evidence="2">
    <location>
        <begin position="146"/>
        <end position="291"/>
    </location>
</feature>
<sequence length="344" mass="36202">MGMFPGISSCLMPRPSTPARLSALLLCLATSSALAAPAVLLFPTLGRPDSVTLQGRVLADTPHGSTALTRNLRRLATANWKGARVELSFLGVSAHVTSGADGNFQVTLPAPADKPFPVGNHPAQASVPGASTQAPVEIIPDSAPFLVVSDFDDTLAISEVTQPDKLVTNALLRDADTQQVVSGMAGFYGCLGADATRVPAFALVSGSPVQFAPRVGAFLSRHGFPSGFGLYLRDLGPGTLSDYKQPIIRGLLQRFPHPVVLVGDSGEKDPEVYAQIRDEFPGRVRAIYIRDAGNSANATRFKDMLLFKDASTAAEHAARQGFARSECVSAAFAPVAPTQARDLP</sequence>
<evidence type="ECO:0000256" key="1">
    <source>
        <dbReference type="SAM" id="SignalP"/>
    </source>
</evidence>
<dbReference type="InterPro" id="IPR052935">
    <property type="entry name" value="Mg2+_PAP"/>
</dbReference>
<name>A0A250ISW8_9BACT</name>
<dbReference type="Pfam" id="PF09949">
    <property type="entry name" value="APP1_cat"/>
    <property type="match status" value="1"/>
</dbReference>
<evidence type="ECO:0000313" key="4">
    <source>
        <dbReference type="Proteomes" id="UP000217289"/>
    </source>
</evidence>
<gene>
    <name evidence="3" type="ORF">MEBOL_007855</name>
</gene>
<dbReference type="KEGG" id="mbd:MEBOL_007855"/>
<dbReference type="EMBL" id="CP022163">
    <property type="protein sequence ID" value="ATB34353.1"/>
    <property type="molecule type" value="Genomic_DNA"/>
</dbReference>
<feature type="signal peptide" evidence="1">
    <location>
        <begin position="1"/>
        <end position="35"/>
    </location>
</feature>
<keyword evidence="1" id="KW-0732">Signal</keyword>
<evidence type="ECO:0000259" key="2">
    <source>
        <dbReference type="Pfam" id="PF09949"/>
    </source>
</evidence>